<keyword evidence="1" id="KW-0812">Transmembrane</keyword>
<dbReference type="InterPro" id="IPR024623">
    <property type="entry name" value="YtxH"/>
</dbReference>
<gene>
    <name evidence="2" type="ORF">MEBOL_007183</name>
</gene>
<protein>
    <recommendedName>
        <fullName evidence="4">YtxH domain-containing protein</fullName>
    </recommendedName>
</protein>
<evidence type="ECO:0000313" key="3">
    <source>
        <dbReference type="Proteomes" id="UP000217289"/>
    </source>
</evidence>
<dbReference type="AlphaFoldDB" id="A0A250IPK8"/>
<name>A0A250IPK8_9BACT</name>
<keyword evidence="1" id="KW-0472">Membrane</keyword>
<dbReference type="EMBL" id="CP022163">
    <property type="protein sequence ID" value="ATB33685.1"/>
    <property type="molecule type" value="Genomic_DNA"/>
</dbReference>
<feature type="transmembrane region" description="Helical" evidence="1">
    <location>
        <begin position="69"/>
        <end position="89"/>
    </location>
</feature>
<organism evidence="2 3">
    <name type="scientific">Melittangium boletus DSM 14713</name>
    <dbReference type="NCBI Taxonomy" id="1294270"/>
    <lineage>
        <taxon>Bacteria</taxon>
        <taxon>Pseudomonadati</taxon>
        <taxon>Myxococcota</taxon>
        <taxon>Myxococcia</taxon>
        <taxon>Myxococcales</taxon>
        <taxon>Cystobacterineae</taxon>
        <taxon>Archangiaceae</taxon>
        <taxon>Melittangium</taxon>
    </lineage>
</organism>
<reference evidence="2 3" key="1">
    <citation type="submission" date="2017-06" db="EMBL/GenBank/DDBJ databases">
        <authorList>
            <person name="Kim H.J."/>
            <person name="Triplett B.A."/>
        </authorList>
    </citation>
    <scope>NUCLEOTIDE SEQUENCE [LARGE SCALE GENOMIC DNA]</scope>
    <source>
        <strain evidence="2 3">DSM 14713</strain>
    </source>
</reference>
<evidence type="ECO:0000313" key="2">
    <source>
        <dbReference type="EMBL" id="ATB33685.1"/>
    </source>
</evidence>
<dbReference type="KEGG" id="mbd:MEBOL_007183"/>
<dbReference type="Proteomes" id="UP000217289">
    <property type="component" value="Chromosome"/>
</dbReference>
<evidence type="ECO:0000256" key="1">
    <source>
        <dbReference type="SAM" id="Phobius"/>
    </source>
</evidence>
<keyword evidence="3" id="KW-1185">Reference proteome</keyword>
<keyword evidence="1" id="KW-1133">Transmembrane helix</keyword>
<proteinExistence type="predicted"/>
<accession>A0A250IPK8</accession>
<dbReference type="Pfam" id="PF12732">
    <property type="entry name" value="YtxH"/>
    <property type="match status" value="1"/>
</dbReference>
<sequence>MAEGQEEDGMFFEKKAKLAVKSDLYRKYLARKLLKELPKYARAQWRDFEPDDALRHVGLTTYKPGRSSFAGIGAFVIGCAVGGIAALLLTPKTGPELRTDVKDKAMDYLGKQGINIGQEKTANA</sequence>
<evidence type="ECO:0008006" key="4">
    <source>
        <dbReference type="Google" id="ProtNLM"/>
    </source>
</evidence>